<reference evidence="3 4" key="2">
    <citation type="submission" date="2024-05" db="EMBL/GenBank/DDBJ databases">
        <authorList>
            <person name="Chen Y."/>
            <person name="Shah S."/>
            <person name="Dougan E. K."/>
            <person name="Thang M."/>
            <person name="Chan C."/>
        </authorList>
    </citation>
    <scope>NUCLEOTIDE SEQUENCE [LARGE SCALE GENOMIC DNA]</scope>
</reference>
<dbReference type="Proteomes" id="UP001152797">
    <property type="component" value="Unassembled WGS sequence"/>
</dbReference>
<protein>
    <submittedName>
        <fullName evidence="3">N-acetyltransferase domain-containing protein</fullName>
    </submittedName>
</protein>
<keyword evidence="4" id="KW-1185">Reference proteome</keyword>
<comment type="caution">
    <text evidence="2">The sequence shown here is derived from an EMBL/GenBank/DDBJ whole genome shotgun (WGS) entry which is preliminary data.</text>
</comment>
<evidence type="ECO:0000259" key="1">
    <source>
        <dbReference type="PROSITE" id="PS51186"/>
    </source>
</evidence>
<evidence type="ECO:0000313" key="2">
    <source>
        <dbReference type="EMBL" id="CAI3979336.1"/>
    </source>
</evidence>
<dbReference type="Gene3D" id="3.40.630.30">
    <property type="match status" value="1"/>
</dbReference>
<dbReference type="GO" id="GO:0016747">
    <property type="term" value="F:acyltransferase activity, transferring groups other than amino-acyl groups"/>
    <property type="evidence" value="ECO:0007669"/>
    <property type="project" value="InterPro"/>
</dbReference>
<dbReference type="InterPro" id="IPR000182">
    <property type="entry name" value="GNAT_dom"/>
</dbReference>
<dbReference type="PROSITE" id="PS51186">
    <property type="entry name" value="GNAT"/>
    <property type="match status" value="1"/>
</dbReference>
<dbReference type="OrthoDB" id="441875at2759"/>
<dbReference type="Pfam" id="PF00583">
    <property type="entry name" value="Acetyltransf_1"/>
    <property type="match status" value="1"/>
</dbReference>
<dbReference type="EMBL" id="CAMXCT010000477">
    <property type="protein sequence ID" value="CAI3979336.1"/>
    <property type="molecule type" value="Genomic_DNA"/>
</dbReference>
<dbReference type="CDD" id="cd04301">
    <property type="entry name" value="NAT_SF"/>
    <property type="match status" value="1"/>
</dbReference>
<organism evidence="2">
    <name type="scientific">Cladocopium goreaui</name>
    <dbReference type="NCBI Taxonomy" id="2562237"/>
    <lineage>
        <taxon>Eukaryota</taxon>
        <taxon>Sar</taxon>
        <taxon>Alveolata</taxon>
        <taxon>Dinophyceae</taxon>
        <taxon>Suessiales</taxon>
        <taxon>Symbiodiniaceae</taxon>
        <taxon>Cladocopium</taxon>
    </lineage>
</organism>
<dbReference type="AlphaFoldDB" id="A0A9P1BTT6"/>
<dbReference type="InterPro" id="IPR016181">
    <property type="entry name" value="Acyl_CoA_acyltransferase"/>
</dbReference>
<reference evidence="2" key="1">
    <citation type="submission" date="2022-10" db="EMBL/GenBank/DDBJ databases">
        <authorList>
            <person name="Chen Y."/>
            <person name="Dougan E. K."/>
            <person name="Chan C."/>
            <person name="Rhodes N."/>
            <person name="Thang M."/>
        </authorList>
    </citation>
    <scope>NUCLEOTIDE SEQUENCE</scope>
</reference>
<proteinExistence type="predicted"/>
<gene>
    <name evidence="2" type="ORF">C1SCF055_LOCUS7295</name>
</gene>
<dbReference type="EMBL" id="CAMXCT020000477">
    <property type="protein sequence ID" value="CAL1132711.1"/>
    <property type="molecule type" value="Genomic_DNA"/>
</dbReference>
<name>A0A9P1BTT6_9DINO</name>
<dbReference type="SUPFAM" id="SSF55729">
    <property type="entry name" value="Acyl-CoA N-acyltransferases (Nat)"/>
    <property type="match status" value="1"/>
</dbReference>
<evidence type="ECO:0000313" key="3">
    <source>
        <dbReference type="EMBL" id="CAL4766648.1"/>
    </source>
</evidence>
<feature type="domain" description="N-acetyltransferase" evidence="1">
    <location>
        <begin position="54"/>
        <end position="208"/>
    </location>
</feature>
<sequence length="239" mass="26271">MANKLRSWQVLLTCGLASLGFCTLQTLQILQPRPGSTICREAMAQRSQSLAATAEVRLLRPEEMENLYTFRQSQGELDECVVPLQRLFGQGYASYVAALKGQELVGCAQLGRLAVCGYFVLRCDFVINLVLVAPSLRRKGIGRELVTELLHRLPGEESSDPFRAWAVVDAHNQAALEFFASMGSAQRVGTLSEVAATSPLVAFALTLSQGALFRDVVVYQLNGRGDGSEYLWKGRLRET</sequence>
<accession>A0A9P1BTT6</accession>
<evidence type="ECO:0000313" key="4">
    <source>
        <dbReference type="Proteomes" id="UP001152797"/>
    </source>
</evidence>
<dbReference type="EMBL" id="CAMXCT030000477">
    <property type="protein sequence ID" value="CAL4766648.1"/>
    <property type="molecule type" value="Genomic_DNA"/>
</dbReference>